<dbReference type="Gene3D" id="3.40.190.290">
    <property type="match status" value="1"/>
</dbReference>
<name>A0ABW9LK71_9MYCO</name>
<dbReference type="InterPro" id="IPR000847">
    <property type="entry name" value="LysR_HTH_N"/>
</dbReference>
<dbReference type="Gene3D" id="1.10.10.10">
    <property type="entry name" value="Winged helix-like DNA-binding domain superfamily/Winged helix DNA-binding domain"/>
    <property type="match status" value="1"/>
</dbReference>
<evidence type="ECO:0000256" key="2">
    <source>
        <dbReference type="ARBA" id="ARBA00023015"/>
    </source>
</evidence>
<proteinExistence type="inferred from homology"/>
<reference evidence="7 8" key="1">
    <citation type="submission" date="2024-12" db="EMBL/GenBank/DDBJ databases">
        <title>The coexistence of Mycolicibacterium septicum and Mycolicibacterium nivoides in clinical samples.</title>
        <authorList>
            <person name="Wang C."/>
            <person name="Feng Y."/>
            <person name="Zong Z."/>
        </authorList>
    </citation>
    <scope>NUCLEOTIDE SEQUENCE [LARGE SCALE GENOMIC DNA]</scope>
    <source>
        <strain evidence="7 8">120309</strain>
    </source>
</reference>
<dbReference type="CDD" id="cd05466">
    <property type="entry name" value="PBP2_LTTR_substrate"/>
    <property type="match status" value="1"/>
</dbReference>
<dbReference type="InterPro" id="IPR036388">
    <property type="entry name" value="WH-like_DNA-bd_sf"/>
</dbReference>
<dbReference type="SUPFAM" id="SSF46785">
    <property type="entry name" value="Winged helix' DNA-binding domain"/>
    <property type="match status" value="1"/>
</dbReference>
<evidence type="ECO:0000256" key="4">
    <source>
        <dbReference type="ARBA" id="ARBA00023159"/>
    </source>
</evidence>
<evidence type="ECO:0000256" key="1">
    <source>
        <dbReference type="ARBA" id="ARBA00009437"/>
    </source>
</evidence>
<organism evidence="7 8">
    <name type="scientific">Mycolicibacterium nivoides</name>
    <dbReference type="NCBI Taxonomy" id="2487344"/>
    <lineage>
        <taxon>Bacteria</taxon>
        <taxon>Bacillati</taxon>
        <taxon>Actinomycetota</taxon>
        <taxon>Actinomycetes</taxon>
        <taxon>Mycobacteriales</taxon>
        <taxon>Mycobacteriaceae</taxon>
        <taxon>Mycolicibacterium</taxon>
    </lineage>
</organism>
<dbReference type="Pfam" id="PF03466">
    <property type="entry name" value="LysR_substrate"/>
    <property type="match status" value="1"/>
</dbReference>
<dbReference type="SUPFAM" id="SSF53850">
    <property type="entry name" value="Periplasmic binding protein-like II"/>
    <property type="match status" value="1"/>
</dbReference>
<feature type="domain" description="HTH lysR-type" evidence="6">
    <location>
        <begin position="1"/>
        <end position="58"/>
    </location>
</feature>
<dbReference type="PROSITE" id="PS50931">
    <property type="entry name" value="HTH_LYSR"/>
    <property type="match status" value="1"/>
</dbReference>
<dbReference type="InterPro" id="IPR036390">
    <property type="entry name" value="WH_DNA-bd_sf"/>
</dbReference>
<evidence type="ECO:0000313" key="8">
    <source>
        <dbReference type="Proteomes" id="UP001635816"/>
    </source>
</evidence>
<keyword evidence="8" id="KW-1185">Reference proteome</keyword>
<dbReference type="PANTHER" id="PTHR30346:SF28">
    <property type="entry name" value="HTH-TYPE TRANSCRIPTIONAL REGULATOR CYNR"/>
    <property type="match status" value="1"/>
</dbReference>
<evidence type="ECO:0000256" key="5">
    <source>
        <dbReference type="ARBA" id="ARBA00023163"/>
    </source>
</evidence>
<accession>A0ABW9LK71</accession>
<gene>
    <name evidence="7" type="ORF">ACK4CT_34885</name>
</gene>
<dbReference type="Pfam" id="PF00126">
    <property type="entry name" value="HTH_1"/>
    <property type="match status" value="1"/>
</dbReference>
<comment type="caution">
    <text evidence="7">The sequence shown here is derived from an EMBL/GenBank/DDBJ whole genome shotgun (WGS) entry which is preliminary data.</text>
</comment>
<dbReference type="InterPro" id="IPR005119">
    <property type="entry name" value="LysR_subst-bd"/>
</dbReference>
<keyword evidence="3" id="KW-0238">DNA-binding</keyword>
<keyword evidence="2" id="KW-0805">Transcription regulation</keyword>
<sequence>MEIRTLRYFLAVIDHGSASAASRVVHVAQPSLSRQLHSLERSLGVELFHKRRGSLRLTVAGERFLPMARDIVARADRARTMLSHFADGTDAPLTLAAPPTTVADVIAPYLADEWPLVGLQDIVECDTRVVYDLVQRGDADVGISTLPPPGSMDTRVVGHAPVCALAPSGNPVAALTEIDIADLVKERLILMRRNNAARLTLDAAAAARGLNYLDPHVVSVTSVAQALASSGHGIAVLTDQPLFGLTAIPIRVPDGILSVTLYAGWDSNHFAASGAASLVESIINYHRTLPALS</sequence>
<dbReference type="RefSeq" id="WP_409545872.1">
    <property type="nucleotide sequence ID" value="NZ_JBKBDD010000022.1"/>
</dbReference>
<dbReference type="PANTHER" id="PTHR30346">
    <property type="entry name" value="TRANSCRIPTIONAL DUAL REGULATOR HCAR-RELATED"/>
    <property type="match status" value="1"/>
</dbReference>
<dbReference type="PRINTS" id="PR00039">
    <property type="entry name" value="HTHLYSR"/>
</dbReference>
<evidence type="ECO:0000313" key="7">
    <source>
        <dbReference type="EMBL" id="MFN6548361.1"/>
    </source>
</evidence>
<protein>
    <submittedName>
        <fullName evidence="7">LysR family transcriptional regulator</fullName>
    </submittedName>
</protein>
<keyword evidence="5" id="KW-0804">Transcription</keyword>
<comment type="similarity">
    <text evidence="1">Belongs to the LysR transcriptional regulatory family.</text>
</comment>
<evidence type="ECO:0000256" key="3">
    <source>
        <dbReference type="ARBA" id="ARBA00023125"/>
    </source>
</evidence>
<evidence type="ECO:0000259" key="6">
    <source>
        <dbReference type="PROSITE" id="PS50931"/>
    </source>
</evidence>
<dbReference type="EMBL" id="JBKBDD010000022">
    <property type="protein sequence ID" value="MFN6548361.1"/>
    <property type="molecule type" value="Genomic_DNA"/>
</dbReference>
<dbReference type="Proteomes" id="UP001635816">
    <property type="component" value="Unassembled WGS sequence"/>
</dbReference>
<keyword evidence="4" id="KW-0010">Activator</keyword>